<accession>A0A9J5Z803</accession>
<dbReference type="Proteomes" id="UP000824120">
    <property type="component" value="Chromosome 4"/>
</dbReference>
<reference evidence="1 2" key="1">
    <citation type="submission" date="2020-09" db="EMBL/GenBank/DDBJ databases">
        <title>De no assembly of potato wild relative species, Solanum commersonii.</title>
        <authorList>
            <person name="Cho K."/>
        </authorList>
    </citation>
    <scope>NUCLEOTIDE SEQUENCE [LARGE SCALE GENOMIC DNA]</scope>
    <source>
        <strain evidence="1">LZ3.2</strain>
        <tissue evidence="1">Leaf</tissue>
    </source>
</reference>
<evidence type="ECO:0000313" key="1">
    <source>
        <dbReference type="EMBL" id="KAG5609001.1"/>
    </source>
</evidence>
<gene>
    <name evidence="1" type="ORF">H5410_020282</name>
</gene>
<sequence length="305" mass="34347">MGSIMLIPFEDEVISVANIQAQPPGQVFNVEAELSLANVNLKLLLRTTVVLQQLLFWMKLLERKCCTSLEKKFMKFAVKNSACVARLVERPLILNLRSHKETLSLQNVEDELSGKIFNIQIKGYSQKLDATQKLTILSYLEKQDVIHKSMASRRSMFRCKSAQLNILVQGKRISKHGNEKSSHEKLKGCYVDALGSCSFAKLEDIFSYNSRAFSPASSTFAVLAAVLTCQTKHSGEHFALWGCSPSLTSIHLLGFYLFMIDQYLRFLQSRSYVHIVTTQDLHVILIKGDPQIPSMKDASVLSNLK</sequence>
<organism evidence="1 2">
    <name type="scientific">Solanum commersonii</name>
    <name type="common">Commerson's wild potato</name>
    <name type="synonym">Commerson's nightshade</name>
    <dbReference type="NCBI Taxonomy" id="4109"/>
    <lineage>
        <taxon>Eukaryota</taxon>
        <taxon>Viridiplantae</taxon>
        <taxon>Streptophyta</taxon>
        <taxon>Embryophyta</taxon>
        <taxon>Tracheophyta</taxon>
        <taxon>Spermatophyta</taxon>
        <taxon>Magnoliopsida</taxon>
        <taxon>eudicotyledons</taxon>
        <taxon>Gunneridae</taxon>
        <taxon>Pentapetalae</taxon>
        <taxon>asterids</taxon>
        <taxon>lamiids</taxon>
        <taxon>Solanales</taxon>
        <taxon>Solanaceae</taxon>
        <taxon>Solanoideae</taxon>
        <taxon>Solaneae</taxon>
        <taxon>Solanum</taxon>
    </lineage>
</organism>
<proteinExistence type="predicted"/>
<dbReference type="AlphaFoldDB" id="A0A9J5Z803"/>
<keyword evidence="2" id="KW-1185">Reference proteome</keyword>
<comment type="caution">
    <text evidence="1">The sequence shown here is derived from an EMBL/GenBank/DDBJ whole genome shotgun (WGS) entry which is preliminary data.</text>
</comment>
<protein>
    <submittedName>
        <fullName evidence="1">Uncharacterized protein</fullName>
    </submittedName>
</protein>
<evidence type="ECO:0000313" key="2">
    <source>
        <dbReference type="Proteomes" id="UP000824120"/>
    </source>
</evidence>
<dbReference type="EMBL" id="JACXVP010000004">
    <property type="protein sequence ID" value="KAG5609001.1"/>
    <property type="molecule type" value="Genomic_DNA"/>
</dbReference>
<dbReference type="OrthoDB" id="1319321at2759"/>
<name>A0A9J5Z803_SOLCO</name>